<evidence type="ECO:0000313" key="1">
    <source>
        <dbReference type="EMBL" id="XCH47032.1"/>
    </source>
</evidence>
<sequence>MRNIFLYFKLYIFCFLCLIYGCSPLTTKVEWETGRVINPQFAEKVVIVDKFQFKANLKRGLTTEAVVTGDISDCLVKSLRNNLIGYAVLKDEEVKNTSPNATIIRITPTKVSTDYNFWGTKILGEVYVKVQANNTVTELEGEGKAKAEMSKACFIGNLKFPCAFEVAFSEACDDVALKLDKLLNKFTKD</sequence>
<dbReference type="AlphaFoldDB" id="A0AAU8GYF0"/>
<reference evidence="1" key="1">
    <citation type="submission" date="2024-01" db="EMBL/GenBank/DDBJ databases">
        <title>The first autotrophic representatives of the genus Thermodesulfovibrio.</title>
        <authorList>
            <person name="Maltseva A.I."/>
            <person name="Elcheninov A.G."/>
            <person name="Kublanov I.V."/>
            <person name="Lebedinsky A.V."/>
            <person name="Frolov E.N."/>
        </authorList>
    </citation>
    <scope>NUCLEOTIDE SEQUENCE</scope>
    <source>
        <strain evidence="1">3907-1M</strain>
    </source>
</reference>
<dbReference type="KEGG" id="taut:V4D30_01850"/>
<proteinExistence type="predicted"/>
<name>A0AAU8GYF0_9BACT</name>
<dbReference type="RefSeq" id="WP_353684559.1">
    <property type="nucleotide sequence ID" value="NZ_CP144373.1"/>
</dbReference>
<organism evidence="1">
    <name type="scientific">Thermodesulfovibrio autotrophicus</name>
    <dbReference type="NCBI Taxonomy" id="3118333"/>
    <lineage>
        <taxon>Bacteria</taxon>
        <taxon>Pseudomonadati</taxon>
        <taxon>Nitrospirota</taxon>
        <taxon>Thermodesulfovibrionia</taxon>
        <taxon>Thermodesulfovibrionales</taxon>
        <taxon>Thermodesulfovibrionaceae</taxon>
        <taxon>Thermodesulfovibrio</taxon>
    </lineage>
</organism>
<evidence type="ECO:0008006" key="2">
    <source>
        <dbReference type="Google" id="ProtNLM"/>
    </source>
</evidence>
<accession>A0AAU8GYF0</accession>
<protein>
    <recommendedName>
        <fullName evidence="2">DUF3313 domain-containing protein</fullName>
    </recommendedName>
</protein>
<dbReference type="PROSITE" id="PS51257">
    <property type="entry name" value="PROKAR_LIPOPROTEIN"/>
    <property type="match status" value="1"/>
</dbReference>
<dbReference type="EMBL" id="CP144373">
    <property type="protein sequence ID" value="XCH47032.1"/>
    <property type="molecule type" value="Genomic_DNA"/>
</dbReference>
<gene>
    <name evidence="1" type="ORF">V4D30_01850</name>
</gene>